<dbReference type="AlphaFoldDB" id="A0A6A6TMF0"/>
<accession>A0A6A6TMF0</accession>
<feature type="chain" id="PRO_5025671092" evidence="1">
    <location>
        <begin position="20"/>
        <end position="156"/>
    </location>
</feature>
<reference evidence="2" key="1">
    <citation type="journal article" date="2020" name="Stud. Mycol.">
        <title>101 Dothideomycetes genomes: a test case for predicting lifestyles and emergence of pathogens.</title>
        <authorList>
            <person name="Haridas S."/>
            <person name="Albert R."/>
            <person name="Binder M."/>
            <person name="Bloem J."/>
            <person name="Labutti K."/>
            <person name="Salamov A."/>
            <person name="Andreopoulos B."/>
            <person name="Baker S."/>
            <person name="Barry K."/>
            <person name="Bills G."/>
            <person name="Bluhm B."/>
            <person name="Cannon C."/>
            <person name="Castanera R."/>
            <person name="Culley D."/>
            <person name="Daum C."/>
            <person name="Ezra D."/>
            <person name="Gonzalez J."/>
            <person name="Henrissat B."/>
            <person name="Kuo A."/>
            <person name="Liang C."/>
            <person name="Lipzen A."/>
            <person name="Lutzoni F."/>
            <person name="Magnuson J."/>
            <person name="Mondo S."/>
            <person name="Nolan M."/>
            <person name="Ohm R."/>
            <person name="Pangilinan J."/>
            <person name="Park H.-J."/>
            <person name="Ramirez L."/>
            <person name="Alfaro M."/>
            <person name="Sun H."/>
            <person name="Tritt A."/>
            <person name="Yoshinaga Y."/>
            <person name="Zwiers L.-H."/>
            <person name="Turgeon B."/>
            <person name="Goodwin S."/>
            <person name="Spatafora J."/>
            <person name="Crous P."/>
            <person name="Grigoriev I."/>
        </authorList>
    </citation>
    <scope>NUCLEOTIDE SEQUENCE</scope>
    <source>
        <strain evidence="2">CBS 122681</strain>
    </source>
</reference>
<feature type="signal peptide" evidence="1">
    <location>
        <begin position="1"/>
        <end position="19"/>
    </location>
</feature>
<organism evidence="2 3">
    <name type="scientific">Lophiostoma macrostomum CBS 122681</name>
    <dbReference type="NCBI Taxonomy" id="1314788"/>
    <lineage>
        <taxon>Eukaryota</taxon>
        <taxon>Fungi</taxon>
        <taxon>Dikarya</taxon>
        <taxon>Ascomycota</taxon>
        <taxon>Pezizomycotina</taxon>
        <taxon>Dothideomycetes</taxon>
        <taxon>Pleosporomycetidae</taxon>
        <taxon>Pleosporales</taxon>
        <taxon>Lophiostomataceae</taxon>
        <taxon>Lophiostoma</taxon>
    </lineage>
</organism>
<gene>
    <name evidence="2" type="ORF">K491DRAFT_712139</name>
</gene>
<dbReference type="OrthoDB" id="3795630at2759"/>
<name>A0A6A6TMF0_9PLEO</name>
<keyword evidence="3" id="KW-1185">Reference proteome</keyword>
<evidence type="ECO:0000313" key="3">
    <source>
        <dbReference type="Proteomes" id="UP000799324"/>
    </source>
</evidence>
<keyword evidence="1" id="KW-0732">Signal</keyword>
<protein>
    <submittedName>
        <fullName evidence="2">Uncharacterized protein</fullName>
    </submittedName>
</protein>
<dbReference type="Proteomes" id="UP000799324">
    <property type="component" value="Unassembled WGS sequence"/>
</dbReference>
<dbReference type="EMBL" id="MU004302">
    <property type="protein sequence ID" value="KAF2660113.1"/>
    <property type="molecule type" value="Genomic_DNA"/>
</dbReference>
<sequence>MHLQSVLLFLSCTIPFARADFLVLTNHPEVVSATLTGAKASTFVSRVAVWAEGQVTPFNVAQSQIEEFAQTATFSIPPVVTEIAQDDTDATIFTTVPDWYSALPTEARKFKDDEASAFVSAFEAANGAKGVTAGLGVSTTIAIIAATTLSLVVVLL</sequence>
<proteinExistence type="predicted"/>
<evidence type="ECO:0000256" key="1">
    <source>
        <dbReference type="SAM" id="SignalP"/>
    </source>
</evidence>
<evidence type="ECO:0000313" key="2">
    <source>
        <dbReference type="EMBL" id="KAF2660113.1"/>
    </source>
</evidence>